<organism evidence="2 3">
    <name type="scientific">Setaria italica</name>
    <name type="common">Foxtail millet</name>
    <name type="synonym">Panicum italicum</name>
    <dbReference type="NCBI Taxonomy" id="4555"/>
    <lineage>
        <taxon>Eukaryota</taxon>
        <taxon>Viridiplantae</taxon>
        <taxon>Streptophyta</taxon>
        <taxon>Embryophyta</taxon>
        <taxon>Tracheophyta</taxon>
        <taxon>Spermatophyta</taxon>
        <taxon>Magnoliopsida</taxon>
        <taxon>Liliopsida</taxon>
        <taxon>Poales</taxon>
        <taxon>Poaceae</taxon>
        <taxon>PACMAD clade</taxon>
        <taxon>Panicoideae</taxon>
        <taxon>Panicodae</taxon>
        <taxon>Paniceae</taxon>
        <taxon>Cenchrinae</taxon>
        <taxon>Setaria</taxon>
    </lineage>
</organism>
<feature type="region of interest" description="Disordered" evidence="1">
    <location>
        <begin position="212"/>
        <end position="234"/>
    </location>
</feature>
<evidence type="ECO:0000313" key="3">
    <source>
        <dbReference type="Proteomes" id="UP000004995"/>
    </source>
</evidence>
<evidence type="ECO:0000313" key="2">
    <source>
        <dbReference type="EnsemblPlants" id="KQK94908"/>
    </source>
</evidence>
<dbReference type="InParanoid" id="K3ZJA4"/>
<reference evidence="3" key="1">
    <citation type="journal article" date="2012" name="Nat. Biotechnol.">
        <title>Reference genome sequence of the model plant Setaria.</title>
        <authorList>
            <person name="Bennetzen J.L."/>
            <person name="Schmutz J."/>
            <person name="Wang H."/>
            <person name="Percifield R."/>
            <person name="Hawkins J."/>
            <person name="Pontaroli A.C."/>
            <person name="Estep M."/>
            <person name="Feng L."/>
            <person name="Vaughn J.N."/>
            <person name="Grimwood J."/>
            <person name="Jenkins J."/>
            <person name="Barry K."/>
            <person name="Lindquist E."/>
            <person name="Hellsten U."/>
            <person name="Deshpande S."/>
            <person name="Wang X."/>
            <person name="Wu X."/>
            <person name="Mitros T."/>
            <person name="Triplett J."/>
            <person name="Yang X."/>
            <person name="Ye C.Y."/>
            <person name="Mauro-Herrera M."/>
            <person name="Wang L."/>
            <person name="Li P."/>
            <person name="Sharma M."/>
            <person name="Sharma R."/>
            <person name="Ronald P.C."/>
            <person name="Panaud O."/>
            <person name="Kellogg E.A."/>
            <person name="Brutnell T.P."/>
            <person name="Doust A.N."/>
            <person name="Tuskan G.A."/>
            <person name="Rokhsar D."/>
            <person name="Devos K.M."/>
        </authorList>
    </citation>
    <scope>NUCLEOTIDE SEQUENCE [LARGE SCALE GENOMIC DNA]</scope>
    <source>
        <strain evidence="3">cv. Yugu1</strain>
    </source>
</reference>
<protein>
    <submittedName>
        <fullName evidence="2">Uncharacterized protein</fullName>
    </submittedName>
</protein>
<feature type="region of interest" description="Disordered" evidence="1">
    <location>
        <begin position="282"/>
        <end position="317"/>
    </location>
</feature>
<evidence type="ECO:0000256" key="1">
    <source>
        <dbReference type="SAM" id="MobiDB-lite"/>
    </source>
</evidence>
<dbReference type="HOGENOM" id="CLU_878255_0_0_1"/>
<dbReference type="EnsemblPlants" id="KQK94908">
    <property type="protein sequence ID" value="KQK94908"/>
    <property type="gene ID" value="SETIT_026657mg"/>
</dbReference>
<dbReference type="EMBL" id="AGNK02005033">
    <property type="status" value="NOT_ANNOTATED_CDS"/>
    <property type="molecule type" value="Genomic_DNA"/>
</dbReference>
<feature type="compositionally biased region" description="Gly residues" evidence="1">
    <location>
        <begin position="286"/>
        <end position="295"/>
    </location>
</feature>
<dbReference type="Gramene" id="KQK94908">
    <property type="protein sequence ID" value="KQK94908"/>
    <property type="gene ID" value="SETIT_026657mg"/>
</dbReference>
<dbReference type="AlphaFoldDB" id="K3ZJA4"/>
<accession>K3ZJA4</accession>
<proteinExistence type="predicted"/>
<reference evidence="2" key="2">
    <citation type="submission" date="2018-08" db="UniProtKB">
        <authorList>
            <consortium name="EnsemblPlants"/>
        </authorList>
    </citation>
    <scope>IDENTIFICATION</scope>
    <source>
        <strain evidence="2">Yugu1</strain>
    </source>
</reference>
<name>K3ZJA4_SETIT</name>
<keyword evidence="3" id="KW-1185">Reference proteome</keyword>
<dbReference type="Proteomes" id="UP000004995">
    <property type="component" value="Unassembled WGS sequence"/>
</dbReference>
<sequence>MSLTSTCGDGFSILRPMNWRKNTGDFPASTYLCAATDSPETRRKVTSGPAPSLPVPHRFPRNKRSAFSALIPFPTLTNSSIPTVAAALSTHSLFRCSVGRGSPIPVGIDGCESALSSKQDQYLHPRSGDVLLLVVMRPLVAAASGRIRPATTAATSRNRVASCTIRRSTTSASFASRRRLCFASVAPPEAKAASASTASVICRRPRATLATSRVPPTRSRYVPAKPRDVAPGMRPPRLLGNVPWLSSHHVPSALWKPARRRLSARVASVSALAGVLRRTWNHRRGGTPGSTGGRTGRPWETCLGLPSLSRMPARKAP</sequence>